<dbReference type="RefSeq" id="WP_144855313.1">
    <property type="nucleotide sequence ID" value="NZ_BAAAYT010000002.1"/>
</dbReference>
<feature type="transmembrane region" description="Helical" evidence="5">
    <location>
        <begin position="171"/>
        <end position="194"/>
    </location>
</feature>
<evidence type="ECO:0000256" key="2">
    <source>
        <dbReference type="ARBA" id="ARBA00007783"/>
    </source>
</evidence>
<dbReference type="InterPro" id="IPR000412">
    <property type="entry name" value="ABC_2_transport"/>
</dbReference>
<dbReference type="PANTHER" id="PTHR30413">
    <property type="entry name" value="INNER MEMBRANE TRANSPORT PERMEASE"/>
    <property type="match status" value="1"/>
</dbReference>
<dbReference type="PANTHER" id="PTHR30413:SF8">
    <property type="entry name" value="TRANSPORT PERMEASE PROTEIN"/>
    <property type="match status" value="1"/>
</dbReference>
<dbReference type="GO" id="GO:0043190">
    <property type="term" value="C:ATP-binding cassette (ABC) transporter complex"/>
    <property type="evidence" value="ECO:0007669"/>
    <property type="project" value="InterPro"/>
</dbReference>
<keyword evidence="5" id="KW-0812">Transmembrane</keyword>
<dbReference type="Proteomes" id="UP000315628">
    <property type="component" value="Unassembled WGS sequence"/>
</dbReference>
<evidence type="ECO:0000256" key="3">
    <source>
        <dbReference type="ARBA" id="ARBA00022448"/>
    </source>
</evidence>
<feature type="domain" description="ABC transmembrane type-2" evidence="6">
    <location>
        <begin position="60"/>
        <end position="284"/>
    </location>
</feature>
<evidence type="ECO:0000259" key="6">
    <source>
        <dbReference type="PROSITE" id="PS51012"/>
    </source>
</evidence>
<gene>
    <name evidence="7" type="ORF">FB557_0496</name>
</gene>
<keyword evidence="5" id="KW-1133">Transmembrane helix</keyword>
<sequence length="291" mass="31774">MADVATSAEDAQALAARHGLRALSERPPLGRYLRDLWERRSFLWTLASAESRAENETNRLGQLWAVLNPALLIGSYYLIFGLLLRTRGGVENFVAFLSIGVVMFTFTSAAVTRGARAILGRMSMVRTLHFPRAILPMSVTLTELLASIPGFALLLVLMIATGESPQLKWLLFPVAVALQGVTLLGFTFITARLVNASPDLANLVPVIVRLLRYISGVFFPIAHYVQGAPVIIQEVLTKQPFALMLTTGRQALLEGTPLALTDWLVMTAWALGVGGLGLIIFWRAEARYGLG</sequence>
<evidence type="ECO:0000313" key="7">
    <source>
        <dbReference type="EMBL" id="TWD16950.1"/>
    </source>
</evidence>
<keyword evidence="4" id="KW-0997">Cell inner membrane</keyword>
<evidence type="ECO:0000256" key="5">
    <source>
        <dbReference type="RuleBase" id="RU361157"/>
    </source>
</evidence>
<keyword evidence="5" id="KW-0472">Membrane</keyword>
<comment type="caution">
    <text evidence="7">The sequence shown here is derived from an EMBL/GenBank/DDBJ whole genome shotgun (WGS) entry which is preliminary data.</text>
</comment>
<accession>A0A560WHB5</accession>
<evidence type="ECO:0000313" key="8">
    <source>
        <dbReference type="Proteomes" id="UP000315628"/>
    </source>
</evidence>
<keyword evidence="3 5" id="KW-0813">Transport</keyword>
<dbReference type="EMBL" id="VIUW01000001">
    <property type="protein sequence ID" value="TWD16950.1"/>
    <property type="molecule type" value="Genomic_DNA"/>
</dbReference>
<protein>
    <recommendedName>
        <fullName evidence="5">Transport permease protein</fullName>
    </recommendedName>
</protein>
<keyword evidence="5" id="KW-1003">Cell membrane</keyword>
<feature type="transmembrane region" description="Helical" evidence="5">
    <location>
        <begin position="133"/>
        <end position="159"/>
    </location>
</feature>
<dbReference type="GO" id="GO:0140359">
    <property type="term" value="F:ABC-type transporter activity"/>
    <property type="evidence" value="ECO:0007669"/>
    <property type="project" value="InterPro"/>
</dbReference>
<comment type="subcellular location">
    <subcellularLocation>
        <location evidence="1">Cell inner membrane</location>
        <topology evidence="1">Multi-pass membrane protein</topology>
    </subcellularLocation>
    <subcellularLocation>
        <location evidence="5">Cell membrane</location>
        <topology evidence="5">Multi-pass membrane protein</topology>
    </subcellularLocation>
</comment>
<dbReference type="OrthoDB" id="4186295at2"/>
<dbReference type="AlphaFoldDB" id="A0A560WHB5"/>
<comment type="caution">
    <text evidence="5">Lacks conserved residue(s) required for the propagation of feature annotation.</text>
</comment>
<dbReference type="GO" id="GO:0015920">
    <property type="term" value="P:lipopolysaccharide transport"/>
    <property type="evidence" value="ECO:0007669"/>
    <property type="project" value="TreeGrafter"/>
</dbReference>
<dbReference type="PRINTS" id="PR00164">
    <property type="entry name" value="ABC2TRNSPORT"/>
</dbReference>
<proteinExistence type="inferred from homology"/>
<name>A0A560WHB5_9MICO</name>
<dbReference type="PROSITE" id="PS51012">
    <property type="entry name" value="ABC_TM2"/>
    <property type="match status" value="1"/>
</dbReference>
<evidence type="ECO:0000256" key="4">
    <source>
        <dbReference type="ARBA" id="ARBA00022519"/>
    </source>
</evidence>
<reference evidence="7 8" key="1">
    <citation type="submission" date="2019-06" db="EMBL/GenBank/DDBJ databases">
        <title>Sequencing the genomes of 1000 actinobacteria strains.</title>
        <authorList>
            <person name="Klenk H.-P."/>
        </authorList>
    </citation>
    <scope>NUCLEOTIDE SEQUENCE [LARGE SCALE GENOMIC DNA]</scope>
    <source>
        <strain evidence="7 8">DSM 18935</strain>
    </source>
</reference>
<keyword evidence="8" id="KW-1185">Reference proteome</keyword>
<feature type="transmembrane region" description="Helical" evidence="5">
    <location>
        <begin position="263"/>
        <end position="282"/>
    </location>
</feature>
<evidence type="ECO:0000256" key="1">
    <source>
        <dbReference type="ARBA" id="ARBA00004429"/>
    </source>
</evidence>
<organism evidence="7 8">
    <name type="scientific">Marihabitans asiaticum</name>
    <dbReference type="NCBI Taxonomy" id="415218"/>
    <lineage>
        <taxon>Bacteria</taxon>
        <taxon>Bacillati</taxon>
        <taxon>Actinomycetota</taxon>
        <taxon>Actinomycetes</taxon>
        <taxon>Micrococcales</taxon>
        <taxon>Intrasporangiaceae</taxon>
        <taxon>Marihabitans</taxon>
    </lineage>
</organism>
<feature type="transmembrane region" description="Helical" evidence="5">
    <location>
        <begin position="92"/>
        <end position="112"/>
    </location>
</feature>
<dbReference type="InterPro" id="IPR047817">
    <property type="entry name" value="ABC2_TM_bact-type"/>
</dbReference>
<comment type="similarity">
    <text evidence="2 5">Belongs to the ABC-2 integral membrane protein family.</text>
</comment>
<feature type="transmembrane region" description="Helical" evidence="5">
    <location>
        <begin position="60"/>
        <end position="80"/>
    </location>
</feature>